<keyword evidence="6" id="KW-0269">Exonuclease</keyword>
<feature type="coiled-coil region" evidence="15">
    <location>
        <begin position="1081"/>
        <end position="1108"/>
    </location>
</feature>
<proteinExistence type="predicted"/>
<evidence type="ECO:0000259" key="17">
    <source>
        <dbReference type="PROSITE" id="PS51217"/>
    </source>
</evidence>
<dbReference type="PANTHER" id="PTHR11070:SF48">
    <property type="entry name" value="ATP-DEPENDENT HELICASE_NUCLEASE SUBUNIT A"/>
    <property type="match status" value="1"/>
</dbReference>
<keyword evidence="2 14" id="KW-0547">Nucleotide-binding</keyword>
<dbReference type="SUPFAM" id="SSF52540">
    <property type="entry name" value="P-loop containing nucleoside triphosphate hydrolases"/>
    <property type="match status" value="1"/>
</dbReference>
<evidence type="ECO:0000256" key="8">
    <source>
        <dbReference type="ARBA" id="ARBA00023125"/>
    </source>
</evidence>
<dbReference type="GO" id="GO:0043138">
    <property type="term" value="F:3'-5' DNA helicase activity"/>
    <property type="evidence" value="ECO:0007669"/>
    <property type="project" value="UniProtKB-EC"/>
</dbReference>
<evidence type="ECO:0000256" key="1">
    <source>
        <dbReference type="ARBA" id="ARBA00022722"/>
    </source>
</evidence>
<dbReference type="InterPro" id="IPR027417">
    <property type="entry name" value="P-loop_NTPase"/>
</dbReference>
<keyword evidence="10" id="KW-0413">Isomerase</keyword>
<comment type="catalytic activity">
    <reaction evidence="13">
        <text>ATP + H2O = ADP + phosphate + H(+)</text>
        <dbReference type="Rhea" id="RHEA:13065"/>
        <dbReference type="ChEBI" id="CHEBI:15377"/>
        <dbReference type="ChEBI" id="CHEBI:15378"/>
        <dbReference type="ChEBI" id="CHEBI:30616"/>
        <dbReference type="ChEBI" id="CHEBI:43474"/>
        <dbReference type="ChEBI" id="CHEBI:456216"/>
        <dbReference type="EC" id="5.6.2.4"/>
    </reaction>
</comment>
<evidence type="ECO:0000256" key="2">
    <source>
        <dbReference type="ARBA" id="ARBA00022741"/>
    </source>
</evidence>
<dbReference type="GO" id="GO:0004527">
    <property type="term" value="F:exonuclease activity"/>
    <property type="evidence" value="ECO:0007669"/>
    <property type="project" value="UniProtKB-KW"/>
</dbReference>
<keyword evidence="5 14" id="KW-0347">Helicase</keyword>
<feature type="domain" description="UvrD-like helicase ATP-binding" evidence="16">
    <location>
        <begin position="3"/>
        <end position="490"/>
    </location>
</feature>
<keyword evidence="3" id="KW-0227">DNA damage</keyword>
<evidence type="ECO:0000256" key="7">
    <source>
        <dbReference type="ARBA" id="ARBA00022840"/>
    </source>
</evidence>
<dbReference type="GO" id="GO:0016887">
    <property type="term" value="F:ATP hydrolysis activity"/>
    <property type="evidence" value="ECO:0007669"/>
    <property type="project" value="RHEA"/>
</dbReference>
<dbReference type="STRING" id="246199.CUS_7790"/>
<dbReference type="GO" id="GO:0005829">
    <property type="term" value="C:cytosol"/>
    <property type="evidence" value="ECO:0007669"/>
    <property type="project" value="TreeGrafter"/>
</dbReference>
<evidence type="ECO:0000256" key="5">
    <source>
        <dbReference type="ARBA" id="ARBA00022806"/>
    </source>
</evidence>
<evidence type="ECO:0000256" key="6">
    <source>
        <dbReference type="ARBA" id="ARBA00022839"/>
    </source>
</evidence>
<sequence length="1234" mass="141146">MKVNWTEDQEKAIKSFGRGVTVSAAAGSGKTAVLIERIIRLLTDKEKKIPADKLLAVTFTIDAAAQMRDKLNAAFEKKLREDPNDTWVLQQQELVQLARISTIDSFCFDMVKENLNQFAFTGGLKILGDAERELVFDTAFEQAAEELCGDDHDTYAFIDNYFSVEKGELKSAVRSLYEHLQSICHTDKWIRETSEKYHSERYFEELYNNAFERFDKKLAEAKRLLEDARYCFNYTVTAGTDTFRFCDAFKAAEENFVRCSDLYSGYELAAKHRDGEAFGKIGFDKYKPLRISGKQPEDVKAILTDVKERFKQDIGDVASILRSAAFGLDLSKEHLRASLDEAEKLFSAMCDLERRVEEISYDIKLERNAVDFSDIELMTKNLLVKETEDGFERTELAEEIRSGNFYEIIMIDEYQDVNDIQEMIFKAVSDTDDLRFMGKNTFIVGDMKQAIYGFRKTNPELFKTCIELARDHAEERSLEHISLQKNFRSRKEVIALSNYLFETLMSEGCGQVDYDDGERLEAGAKYTERDCPAEVMLVDVPDDKSGSIPAEFERVAVRIKKMIDNGDPVCEDGVDRPCRQSDFCILVNTNDNIRQAADALSAVGLRAFCEDTDGYIKSREISLALDVLRSVDNPMNDIALAAVMMSPIMGFTPDDMTRVRIKCRSDKTKKLNHIYQILSGASREPNTDEKYAKYVDMGDEVLQAKCREAFDMIESLRYCSMSMSLERLIRQIFDKTDLMGITSLYLDSAKKRANLRLLLQYAGDYERSGNEGVTGFLRFIDSVSGNDKAFKNAVSVTSDGDSVNIKTYHKSKGLEYPFVFLCTLSKKLVRDDARGDMIRLHKSEGCAFRLKNTRLNVERVNLYYDYLTELLDREQKSEKMRLFYVGCTRAKEKLILVFSNEKTGRTNHDRIRQMLCDAVRDSEIFDKIPANIAAEQDSMLAWAVMALAKLDGCGHLEEWLGMALDDVKKISPKEQVSLTYYEDDTEAVRKGDDEEDAEVIRVGADPAIVARLLKKYKTAYSTSESLLPAKLTVTEIVTAEKTKEFGSKNPEFFPNLPKLTEELDKLTAAERGTYTHKFMELADYKKAAENVRNELERLKNIGRMTEREAKGVYVDRLEKFVKTDFFARMMASSDLRREQKFLASVKDLKLGDKLKDYTTENGYIQGIADCIFKEEDGWVLVDYKTDNFKDKDDMRKYGTQLMLYKAAFELLFGERVKSSYIYSFKLGEGLEFDL</sequence>
<keyword evidence="7 14" id="KW-0067">ATP-binding</keyword>
<dbReference type="OrthoDB" id="9810135at2"/>
<feature type="domain" description="UvrD-like helicase C-terminal" evidence="17">
    <location>
        <begin position="491"/>
        <end position="813"/>
    </location>
</feature>
<dbReference type="RefSeq" id="WP_002852174.1">
    <property type="nucleotide sequence ID" value="NZ_ADKM02000122.1"/>
</dbReference>
<evidence type="ECO:0000313" key="19">
    <source>
        <dbReference type="Proteomes" id="UP000004259"/>
    </source>
</evidence>
<dbReference type="AlphaFoldDB" id="E9SG69"/>
<evidence type="ECO:0000256" key="15">
    <source>
        <dbReference type="SAM" id="Coils"/>
    </source>
</evidence>
<organism evidence="18 19">
    <name type="scientific">Ruminococcus albus 8</name>
    <dbReference type="NCBI Taxonomy" id="246199"/>
    <lineage>
        <taxon>Bacteria</taxon>
        <taxon>Bacillati</taxon>
        <taxon>Bacillota</taxon>
        <taxon>Clostridia</taxon>
        <taxon>Eubacteriales</taxon>
        <taxon>Oscillospiraceae</taxon>
        <taxon>Ruminococcus</taxon>
    </lineage>
</organism>
<dbReference type="Gene3D" id="3.40.50.300">
    <property type="entry name" value="P-loop containing nucleotide triphosphate hydrolases"/>
    <property type="match status" value="4"/>
</dbReference>
<reference evidence="18 19" key="1">
    <citation type="submission" date="2011-02" db="EMBL/GenBank/DDBJ databases">
        <authorList>
            <person name="Nelson K.E."/>
            <person name="Sutton G."/>
            <person name="Torralba M."/>
            <person name="Durkin S."/>
            <person name="Harkins D."/>
            <person name="Montgomery R."/>
            <person name="Ziemer C."/>
            <person name="Klaassens E."/>
            <person name="Ocuiv P."/>
            <person name="Morrison M."/>
        </authorList>
    </citation>
    <scope>NUCLEOTIDE SEQUENCE [LARGE SCALE GENOMIC DNA]</scope>
    <source>
        <strain evidence="18 19">8</strain>
    </source>
</reference>
<dbReference type="SUPFAM" id="SSF52980">
    <property type="entry name" value="Restriction endonuclease-like"/>
    <property type="match status" value="1"/>
</dbReference>
<gene>
    <name evidence="18" type="ORF">CUS_7790</name>
</gene>
<dbReference type="eggNOG" id="COG1074">
    <property type="taxonomic scope" value="Bacteria"/>
</dbReference>
<feature type="binding site" evidence="14">
    <location>
        <begin position="24"/>
        <end position="31"/>
    </location>
    <ligand>
        <name>ATP</name>
        <dbReference type="ChEBI" id="CHEBI:30616"/>
    </ligand>
</feature>
<evidence type="ECO:0000256" key="10">
    <source>
        <dbReference type="ARBA" id="ARBA00023235"/>
    </source>
</evidence>
<dbReference type="Pfam" id="PF13361">
    <property type="entry name" value="UvrD_C"/>
    <property type="match status" value="1"/>
</dbReference>
<keyword evidence="15" id="KW-0175">Coiled coil</keyword>
<protein>
    <recommendedName>
        <fullName evidence="12">DNA 3'-5' helicase</fullName>
        <ecNumber evidence="12">5.6.2.4</ecNumber>
    </recommendedName>
</protein>
<evidence type="ECO:0000256" key="3">
    <source>
        <dbReference type="ARBA" id="ARBA00022763"/>
    </source>
</evidence>
<evidence type="ECO:0000256" key="12">
    <source>
        <dbReference type="ARBA" id="ARBA00034808"/>
    </source>
</evidence>
<keyword evidence="9" id="KW-0234">DNA repair</keyword>
<evidence type="ECO:0000256" key="14">
    <source>
        <dbReference type="PROSITE-ProRule" id="PRU00560"/>
    </source>
</evidence>
<keyword evidence="4 14" id="KW-0378">Hydrolase</keyword>
<accession>E9SG69</accession>
<dbReference type="InterPro" id="IPR014016">
    <property type="entry name" value="UvrD-like_ATP-bd"/>
</dbReference>
<dbReference type="InterPro" id="IPR011604">
    <property type="entry name" value="PDDEXK-like_dom_sf"/>
</dbReference>
<dbReference type="GO" id="GO:0003677">
    <property type="term" value="F:DNA binding"/>
    <property type="evidence" value="ECO:0007669"/>
    <property type="project" value="UniProtKB-KW"/>
</dbReference>
<comment type="caution">
    <text evidence="18">The sequence shown here is derived from an EMBL/GenBank/DDBJ whole genome shotgun (WGS) entry which is preliminary data.</text>
</comment>
<dbReference type="EMBL" id="ADKM02000122">
    <property type="protein sequence ID" value="EGC01835.1"/>
    <property type="molecule type" value="Genomic_DNA"/>
</dbReference>
<keyword evidence="1" id="KW-0540">Nuclease</keyword>
<dbReference type="Pfam" id="PF00580">
    <property type="entry name" value="UvrD-helicase"/>
    <property type="match status" value="1"/>
</dbReference>
<keyword evidence="8" id="KW-0238">DNA-binding</keyword>
<evidence type="ECO:0000256" key="13">
    <source>
        <dbReference type="ARBA" id="ARBA00048988"/>
    </source>
</evidence>
<dbReference type="PANTHER" id="PTHR11070">
    <property type="entry name" value="UVRD / RECB / PCRA DNA HELICASE FAMILY MEMBER"/>
    <property type="match status" value="1"/>
</dbReference>
<dbReference type="InterPro" id="IPR014017">
    <property type="entry name" value="DNA_helicase_UvrD-like_C"/>
</dbReference>
<dbReference type="Gene3D" id="1.10.486.10">
    <property type="entry name" value="PCRA, domain 4"/>
    <property type="match status" value="1"/>
</dbReference>
<dbReference type="GO" id="GO:0005524">
    <property type="term" value="F:ATP binding"/>
    <property type="evidence" value="ECO:0007669"/>
    <property type="project" value="UniProtKB-UniRule"/>
</dbReference>
<dbReference type="EC" id="5.6.2.4" evidence="12"/>
<dbReference type="PROSITE" id="PS51198">
    <property type="entry name" value="UVRD_HELICASE_ATP_BIND"/>
    <property type="match status" value="1"/>
</dbReference>
<dbReference type="InterPro" id="IPR000212">
    <property type="entry name" value="DNA_helicase_UvrD/REP"/>
</dbReference>
<dbReference type="Pfam" id="PF12705">
    <property type="entry name" value="PDDEXK_1"/>
    <property type="match status" value="1"/>
</dbReference>
<dbReference type="Proteomes" id="UP000004259">
    <property type="component" value="Unassembled WGS sequence"/>
</dbReference>
<dbReference type="GO" id="GO:0033202">
    <property type="term" value="C:DNA helicase complex"/>
    <property type="evidence" value="ECO:0007669"/>
    <property type="project" value="TreeGrafter"/>
</dbReference>
<dbReference type="PROSITE" id="PS51217">
    <property type="entry name" value="UVRD_HELICASE_CTER"/>
    <property type="match status" value="1"/>
</dbReference>
<evidence type="ECO:0000256" key="9">
    <source>
        <dbReference type="ARBA" id="ARBA00023204"/>
    </source>
</evidence>
<evidence type="ECO:0000256" key="11">
    <source>
        <dbReference type="ARBA" id="ARBA00034617"/>
    </source>
</evidence>
<comment type="catalytic activity">
    <reaction evidence="11">
        <text>Couples ATP hydrolysis with the unwinding of duplex DNA by translocating in the 3'-5' direction.</text>
        <dbReference type="EC" id="5.6.2.4"/>
    </reaction>
</comment>
<dbReference type="InterPro" id="IPR038726">
    <property type="entry name" value="PDDEXK_AddAB-type"/>
</dbReference>
<dbReference type="InterPro" id="IPR011335">
    <property type="entry name" value="Restrct_endonuc-II-like"/>
</dbReference>
<name>E9SG69_RUMAL</name>
<keyword evidence="19" id="KW-1185">Reference proteome</keyword>
<dbReference type="GO" id="GO:0000725">
    <property type="term" value="P:recombinational repair"/>
    <property type="evidence" value="ECO:0007669"/>
    <property type="project" value="TreeGrafter"/>
</dbReference>
<dbReference type="Gene3D" id="3.90.320.10">
    <property type="match status" value="1"/>
</dbReference>
<evidence type="ECO:0000259" key="16">
    <source>
        <dbReference type="PROSITE" id="PS51198"/>
    </source>
</evidence>
<evidence type="ECO:0000313" key="18">
    <source>
        <dbReference type="EMBL" id="EGC01835.1"/>
    </source>
</evidence>
<evidence type="ECO:0000256" key="4">
    <source>
        <dbReference type="ARBA" id="ARBA00022801"/>
    </source>
</evidence>